<dbReference type="Gene3D" id="3.30.2350.10">
    <property type="entry name" value="Pseudouridine synthase"/>
    <property type="match status" value="1"/>
</dbReference>
<sequence>MSEQQQNAAQQLQSLENEAWSRDAKLYSTPLINGFPWYTVEGQEEEVQELSPLPHYPARRHVVPYEYTFKVFVKGRWVGKDLLSVYKTELAHHSPAYYDQCLANGRLRCVKKQSRVDLSEDGKNAFDRHNLQRREMKRNTSILAESGPSMDDPVNPILCDGDTVLHTIHRHEVPVFIGETGADPIRLLRAPIRAYGILVVDKPTGLPTHPTGRYHYNSLTCMVEYCLAPKRIRRWLYDKDALLQSVVDTSALSEEEVRQLYDYYKGTSANEEEIDLENTLRPCYRLDKATSGVLLLGVSQAATSRISAALMKKTLQMEEMTRRCLEDSNDTERYNTLISTLLHSSSGVQKSYLVRVHGLLGAGAVPVGERTLCGESAVAPPLSLSSEESDAIFGKYNLATFTEKEVPNASQIGTGTVLLSAPIELTQSSKNQQGKVDTQAAVTVCQFLHQVTSDNTVQSVGICVPFTGRRNQIRLHLRDYGKPIEHDPLGVKSIPQKEEAALRKLFFHPANLPIGYREQVYTDEAQRFYRGDSTKEPICYECAGKLPEATLSGSEGTSAICLHAYEYRIDESVLLGSEKRARSEGEEGDPASGVTVVFTAPPPSWAVL</sequence>
<dbReference type="Pfam" id="PF00849">
    <property type="entry name" value="PseudoU_synth_2"/>
    <property type="match status" value="1"/>
</dbReference>
<dbReference type="EMBL" id="LR877149">
    <property type="protein sequence ID" value="CAD2215799.1"/>
    <property type="molecule type" value="Genomic_DNA"/>
</dbReference>
<evidence type="ECO:0000259" key="1">
    <source>
        <dbReference type="Pfam" id="PF00849"/>
    </source>
</evidence>
<evidence type="ECO:0000313" key="2">
    <source>
        <dbReference type="EMBL" id="CAD2215799.1"/>
    </source>
</evidence>
<dbReference type="InterPro" id="IPR006224">
    <property type="entry name" value="PsdUridine_synth_RluA-like_CS"/>
</dbReference>
<protein>
    <submittedName>
        <fullName evidence="2">RNA pseudouridylate synthase, putative</fullName>
    </submittedName>
</protein>
<dbReference type="Proteomes" id="UP000515908">
    <property type="component" value="Chromosome 05"/>
</dbReference>
<dbReference type="VEuPathDB" id="TriTrypDB:ADEAN_000325700"/>
<dbReference type="GO" id="GO:0000455">
    <property type="term" value="P:enzyme-directed rRNA pseudouridine synthesis"/>
    <property type="evidence" value="ECO:0007669"/>
    <property type="project" value="TreeGrafter"/>
</dbReference>
<reference evidence="2 3" key="1">
    <citation type="submission" date="2020-08" db="EMBL/GenBank/DDBJ databases">
        <authorList>
            <person name="Newling K."/>
            <person name="Davey J."/>
            <person name="Forrester S."/>
        </authorList>
    </citation>
    <scope>NUCLEOTIDE SEQUENCE [LARGE SCALE GENOMIC DNA]</scope>
    <source>
        <strain evidence="3">Crithidia deanei Carvalho (ATCC PRA-265)</strain>
    </source>
</reference>
<dbReference type="GO" id="GO:0003723">
    <property type="term" value="F:RNA binding"/>
    <property type="evidence" value="ECO:0007669"/>
    <property type="project" value="InterPro"/>
</dbReference>
<dbReference type="InterPro" id="IPR050188">
    <property type="entry name" value="RluA_PseudoU_synthase"/>
</dbReference>
<organism evidence="2 3">
    <name type="scientific">Angomonas deanei</name>
    <dbReference type="NCBI Taxonomy" id="59799"/>
    <lineage>
        <taxon>Eukaryota</taxon>
        <taxon>Discoba</taxon>
        <taxon>Euglenozoa</taxon>
        <taxon>Kinetoplastea</taxon>
        <taxon>Metakinetoplastina</taxon>
        <taxon>Trypanosomatida</taxon>
        <taxon>Trypanosomatidae</taxon>
        <taxon>Strigomonadinae</taxon>
        <taxon>Angomonas</taxon>
    </lineage>
</organism>
<feature type="domain" description="Pseudouridine synthase RsuA/RluA-like" evidence="1">
    <location>
        <begin position="197"/>
        <end position="314"/>
    </location>
</feature>
<dbReference type="GO" id="GO:0009982">
    <property type="term" value="F:pseudouridine synthase activity"/>
    <property type="evidence" value="ECO:0007669"/>
    <property type="project" value="InterPro"/>
</dbReference>
<accession>A0A7G2C894</accession>
<dbReference type="PROSITE" id="PS01129">
    <property type="entry name" value="PSI_RLU"/>
    <property type="match status" value="1"/>
</dbReference>
<keyword evidence="3" id="KW-1185">Reference proteome</keyword>
<dbReference type="AlphaFoldDB" id="A0A7G2C894"/>
<dbReference type="InterPro" id="IPR006145">
    <property type="entry name" value="PsdUridine_synth_RsuA/RluA"/>
</dbReference>
<dbReference type="PANTHER" id="PTHR21600:SF77">
    <property type="entry name" value="PSEUDOURIDYLATE SYNTHASE PROTEIN, PUTATIVE-RELATED"/>
    <property type="match status" value="1"/>
</dbReference>
<dbReference type="SUPFAM" id="SSF55120">
    <property type="entry name" value="Pseudouridine synthase"/>
    <property type="match status" value="1"/>
</dbReference>
<evidence type="ECO:0000313" key="3">
    <source>
        <dbReference type="Proteomes" id="UP000515908"/>
    </source>
</evidence>
<dbReference type="InterPro" id="IPR020103">
    <property type="entry name" value="PsdUridine_synth_cat_dom_sf"/>
</dbReference>
<gene>
    <name evidence="2" type="ORF">ADEAN_000325700</name>
</gene>
<name>A0A7G2C894_9TRYP</name>
<proteinExistence type="predicted"/>
<dbReference type="PANTHER" id="PTHR21600">
    <property type="entry name" value="MITOCHONDRIAL RNA PSEUDOURIDINE SYNTHASE"/>
    <property type="match status" value="1"/>
</dbReference>